<dbReference type="InterPro" id="IPR027417">
    <property type="entry name" value="P-loop_NTPase"/>
</dbReference>
<dbReference type="SUPFAM" id="SSF52540">
    <property type="entry name" value="P-loop containing nucleoside triphosphate hydrolases"/>
    <property type="match status" value="1"/>
</dbReference>
<dbReference type="Proteomes" id="UP001589611">
    <property type="component" value="Unassembled WGS sequence"/>
</dbReference>
<protein>
    <submittedName>
        <fullName evidence="2">GTPase family protein</fullName>
    </submittedName>
</protein>
<evidence type="ECO:0000259" key="1">
    <source>
        <dbReference type="Pfam" id="PF01926"/>
    </source>
</evidence>
<organism evidence="2 3">
    <name type="scientific">Microbacterium terregens</name>
    <dbReference type="NCBI Taxonomy" id="69363"/>
    <lineage>
        <taxon>Bacteria</taxon>
        <taxon>Bacillati</taxon>
        <taxon>Actinomycetota</taxon>
        <taxon>Actinomycetes</taxon>
        <taxon>Micrococcales</taxon>
        <taxon>Microbacteriaceae</taxon>
        <taxon>Microbacterium</taxon>
    </lineage>
</organism>
<reference evidence="2 3" key="1">
    <citation type="submission" date="2024-09" db="EMBL/GenBank/DDBJ databases">
        <authorList>
            <person name="Sun Q."/>
            <person name="Mori K."/>
        </authorList>
    </citation>
    <scope>NUCLEOTIDE SEQUENCE [LARGE SCALE GENOMIC DNA]</scope>
    <source>
        <strain evidence="2 3">JCM 1342</strain>
    </source>
</reference>
<dbReference type="InterPro" id="IPR006073">
    <property type="entry name" value="GTP-bd"/>
</dbReference>
<dbReference type="Pfam" id="PF01926">
    <property type="entry name" value="MMR_HSR1"/>
    <property type="match status" value="1"/>
</dbReference>
<gene>
    <name evidence="2" type="ORF">ACFFPJ_06475</name>
</gene>
<feature type="domain" description="G" evidence="1">
    <location>
        <begin position="27"/>
        <end position="146"/>
    </location>
</feature>
<dbReference type="RefSeq" id="WP_344714524.1">
    <property type="nucleotide sequence ID" value="NZ_BAAAWH010000001.1"/>
</dbReference>
<sequence length="373" mass="39750">MANEGWDDEEFRNKWQQQAEKIGRFNLAIFGKTGVGKSTLINAIFGREVAATGIGEPVTMDEVLHLHDNGFLGLLDTRGLEIGADTDAIIKDLSQHMKDRRKKQETDQVHVAWYCVSANHKRFEDTEADFIRRLDELGLPVIVVLTQVPSRDGELHGDAIELAEHIAARALPIVGGRPLPVMAQADDFTRQPTHGLEDLLDATFRVAPEGVRVALTAAQKIDMGRKFRQAQLAVWAAGALAGATSVFLKDEPKALPTIVLGMTGAVAAIYGIPEDIAALAWAAAATAVTAAGGSVTDGLIALIPEEKVGAQDVVTGVVAGTIVVAVGYAWTAVCGQLAQGKLDGVGGLLQDGMVRELFLTQFKKKFAQESGAA</sequence>
<accession>A0ABV5SYK2</accession>
<comment type="caution">
    <text evidence="2">The sequence shown here is derived from an EMBL/GenBank/DDBJ whole genome shotgun (WGS) entry which is preliminary data.</text>
</comment>
<name>A0ABV5SYK2_9MICO</name>
<dbReference type="CDD" id="cd00882">
    <property type="entry name" value="Ras_like_GTPase"/>
    <property type="match status" value="1"/>
</dbReference>
<evidence type="ECO:0000313" key="3">
    <source>
        <dbReference type="Proteomes" id="UP001589611"/>
    </source>
</evidence>
<evidence type="ECO:0000313" key="2">
    <source>
        <dbReference type="EMBL" id="MFB9645438.1"/>
    </source>
</evidence>
<dbReference type="Gene3D" id="3.40.50.300">
    <property type="entry name" value="P-loop containing nucleotide triphosphate hydrolases"/>
    <property type="match status" value="1"/>
</dbReference>
<dbReference type="EMBL" id="JBHMBE010000002">
    <property type="protein sequence ID" value="MFB9645438.1"/>
    <property type="molecule type" value="Genomic_DNA"/>
</dbReference>
<proteinExistence type="predicted"/>
<keyword evidence="3" id="KW-1185">Reference proteome</keyword>